<proteinExistence type="predicted"/>
<dbReference type="EMBL" id="CAJHJT010000034">
    <property type="protein sequence ID" value="CAD7003207.1"/>
    <property type="molecule type" value="Genomic_DNA"/>
</dbReference>
<reference evidence="1" key="1">
    <citation type="submission" date="2020-11" db="EMBL/GenBank/DDBJ databases">
        <authorList>
            <person name="Whitehead M."/>
        </authorList>
    </citation>
    <scope>NUCLEOTIDE SEQUENCE</scope>
    <source>
        <strain evidence="1">EGII</strain>
    </source>
</reference>
<keyword evidence="2" id="KW-1185">Reference proteome</keyword>
<gene>
    <name evidence="1" type="ORF">CCAP1982_LOCUS11667</name>
</gene>
<evidence type="ECO:0000313" key="1">
    <source>
        <dbReference type="EMBL" id="CAD7003207.1"/>
    </source>
</evidence>
<name>A0A811UZZ5_CERCA</name>
<sequence>YKLSLHLNGFSGYKATTIDQARYRNKITDLLKPPRCPDMTSPLLVVKGLYQPAKEPYWKILRKMPKNGSIELRIWHTTVFLTSNINSS</sequence>
<feature type="non-terminal residue" evidence="1">
    <location>
        <position position="1"/>
    </location>
</feature>
<evidence type="ECO:0000313" key="2">
    <source>
        <dbReference type="Proteomes" id="UP000606786"/>
    </source>
</evidence>
<accession>A0A811UZZ5</accession>
<protein>
    <submittedName>
        <fullName evidence="1">(Mediterranean fruit fly) hypothetical protein</fullName>
    </submittedName>
</protein>
<dbReference type="Proteomes" id="UP000606786">
    <property type="component" value="Unassembled WGS sequence"/>
</dbReference>
<comment type="caution">
    <text evidence="1">The sequence shown here is derived from an EMBL/GenBank/DDBJ whole genome shotgun (WGS) entry which is preliminary data.</text>
</comment>
<organism evidence="1 2">
    <name type="scientific">Ceratitis capitata</name>
    <name type="common">Mediterranean fruit fly</name>
    <name type="synonym">Tephritis capitata</name>
    <dbReference type="NCBI Taxonomy" id="7213"/>
    <lineage>
        <taxon>Eukaryota</taxon>
        <taxon>Metazoa</taxon>
        <taxon>Ecdysozoa</taxon>
        <taxon>Arthropoda</taxon>
        <taxon>Hexapoda</taxon>
        <taxon>Insecta</taxon>
        <taxon>Pterygota</taxon>
        <taxon>Neoptera</taxon>
        <taxon>Endopterygota</taxon>
        <taxon>Diptera</taxon>
        <taxon>Brachycera</taxon>
        <taxon>Muscomorpha</taxon>
        <taxon>Tephritoidea</taxon>
        <taxon>Tephritidae</taxon>
        <taxon>Ceratitis</taxon>
        <taxon>Ceratitis</taxon>
    </lineage>
</organism>
<dbReference type="AlphaFoldDB" id="A0A811UZZ5"/>